<dbReference type="Proteomes" id="UP000218238">
    <property type="component" value="Unassembled WGS sequence"/>
</dbReference>
<accession>A0A2A2TKK9</accession>
<comment type="caution">
    <text evidence="1">The sequence shown here is derived from an EMBL/GenBank/DDBJ whole genome shotgun (WGS) entry which is preliminary data.</text>
</comment>
<proteinExistence type="predicted"/>
<evidence type="ECO:0000313" key="2">
    <source>
        <dbReference type="Proteomes" id="UP000218238"/>
    </source>
</evidence>
<dbReference type="OrthoDB" id="509960at2"/>
<name>A0A2A2TKK9_9CYAN</name>
<protein>
    <recommendedName>
        <fullName evidence="3">Flagellar assembly protein H</fullName>
    </recommendedName>
</protein>
<evidence type="ECO:0000313" key="1">
    <source>
        <dbReference type="EMBL" id="PAX57125.1"/>
    </source>
</evidence>
<evidence type="ECO:0008006" key="3">
    <source>
        <dbReference type="Google" id="ProtNLM"/>
    </source>
</evidence>
<keyword evidence="2" id="KW-1185">Reference proteome</keyword>
<dbReference type="EMBL" id="NTFS01000076">
    <property type="protein sequence ID" value="PAX57125.1"/>
    <property type="molecule type" value="Genomic_DNA"/>
</dbReference>
<gene>
    <name evidence="1" type="ORF">CK510_09475</name>
</gene>
<sequence>MARNPFDQFSKQFFEEFLSPLGEVRINYEIPGEAKFVDIWFTPSTSPEAITEDLGMLGRIAQTPCLLEPYRKQPTNQEIRSCLYKLYHLESEIQRQIKRDEDKISEEELPQLWIIATSCSQRLLQGLNATEDETWEKGVYALGSIFLTRIIAIDQLPITPNTLWLRLLGKGLTQKQAVDEVIALSKQDTRRSKILKLLYSWKISIEVGREIDLEEREDMMQLSQAYLEWEQETKGQGIEQGIEQERRQLLENLFLVRFGGVDSQLVAIIPSIACLSSQEYATLLLELPNLSREDLLARFGSQS</sequence>
<dbReference type="RefSeq" id="WP_095721467.1">
    <property type="nucleotide sequence ID" value="NZ_NTFS01000076.1"/>
</dbReference>
<reference evidence="1 2" key="1">
    <citation type="submission" date="2017-08" db="EMBL/GenBank/DDBJ databases">
        <title>Draft genome sequence of filamentous cyanobacterium Calothrix elsteri CCALA 953.</title>
        <authorList>
            <person name="Gagunashvili A.N."/>
            <person name="Elster J."/>
            <person name="Andresson O.S."/>
        </authorList>
    </citation>
    <scope>NUCLEOTIDE SEQUENCE [LARGE SCALE GENOMIC DNA]</scope>
    <source>
        <strain evidence="1 2">CCALA 953</strain>
    </source>
</reference>
<organism evidence="1 2">
    <name type="scientific">Brunnivagina elsteri CCALA 953</name>
    <dbReference type="NCBI Taxonomy" id="987040"/>
    <lineage>
        <taxon>Bacteria</taxon>
        <taxon>Bacillati</taxon>
        <taxon>Cyanobacteriota</taxon>
        <taxon>Cyanophyceae</taxon>
        <taxon>Nostocales</taxon>
        <taxon>Calotrichaceae</taxon>
        <taxon>Brunnivagina</taxon>
    </lineage>
</organism>
<dbReference type="AlphaFoldDB" id="A0A2A2TKK9"/>